<dbReference type="KEGG" id="nod:FOH10_01515"/>
<dbReference type="RefSeq" id="WP_143979336.1">
    <property type="nucleotide sequence ID" value="NZ_CP041695.1"/>
</dbReference>
<keyword evidence="1" id="KW-1133">Transmembrane helix</keyword>
<name>A0A516NFD9_9NOCA</name>
<sequence length="134" mass="14599">MSASTARRSKKKTIRAVTLLLLMVGLLVPAKYADVKTRVTGEHVTAFVDACRYQNAGRGSGWRCTGDWTLADGTTGWGKLWGLEDRRTSGSPVAVYATRERAVTDSWSHIATFAAGVVALVALAVLAVWRYRQL</sequence>
<protein>
    <submittedName>
        <fullName evidence="2">Uncharacterized protein</fullName>
    </submittedName>
</protein>
<evidence type="ECO:0000313" key="2">
    <source>
        <dbReference type="EMBL" id="QDP77622.1"/>
    </source>
</evidence>
<dbReference type="EMBL" id="CP041695">
    <property type="protein sequence ID" value="QDP77622.1"/>
    <property type="molecule type" value="Genomic_DNA"/>
</dbReference>
<dbReference type="AlphaFoldDB" id="A0A516NFD9"/>
<gene>
    <name evidence="2" type="ORF">FOH10_01515</name>
</gene>
<accession>A0A516NFD9</accession>
<dbReference type="Proteomes" id="UP000317039">
    <property type="component" value="Chromosome"/>
</dbReference>
<dbReference type="GeneID" id="80331080"/>
<feature type="transmembrane region" description="Helical" evidence="1">
    <location>
        <begin position="107"/>
        <end position="129"/>
    </location>
</feature>
<reference evidence="2 3" key="1">
    <citation type="submission" date="2019-07" db="EMBL/GenBank/DDBJ databases">
        <title>Complete Genome Sequence and Methylome Analysis of Nocardia otitidis-caviarum NEB252.</title>
        <authorList>
            <person name="Fomenkov A."/>
            <person name="Anton B.P."/>
            <person name="Vincze T."/>
            <person name="Roberts R.J."/>
        </authorList>
    </citation>
    <scope>NUCLEOTIDE SEQUENCE [LARGE SCALE GENOMIC DNA]</scope>
    <source>
        <strain evidence="2 3">NEB252</strain>
    </source>
</reference>
<keyword evidence="1" id="KW-0472">Membrane</keyword>
<proteinExistence type="predicted"/>
<evidence type="ECO:0000256" key="1">
    <source>
        <dbReference type="SAM" id="Phobius"/>
    </source>
</evidence>
<evidence type="ECO:0000313" key="3">
    <source>
        <dbReference type="Proteomes" id="UP000317039"/>
    </source>
</evidence>
<organism evidence="2 3">
    <name type="scientific">Nocardia otitidiscaviarum</name>
    <dbReference type="NCBI Taxonomy" id="1823"/>
    <lineage>
        <taxon>Bacteria</taxon>
        <taxon>Bacillati</taxon>
        <taxon>Actinomycetota</taxon>
        <taxon>Actinomycetes</taxon>
        <taxon>Mycobacteriales</taxon>
        <taxon>Nocardiaceae</taxon>
        <taxon>Nocardia</taxon>
    </lineage>
</organism>
<keyword evidence="1" id="KW-0812">Transmembrane</keyword>